<evidence type="ECO:0000313" key="2">
    <source>
        <dbReference type="EMBL" id="OWF56342.1"/>
    </source>
</evidence>
<feature type="compositionally biased region" description="Basic and acidic residues" evidence="1">
    <location>
        <begin position="267"/>
        <end position="290"/>
    </location>
</feature>
<proteinExistence type="predicted"/>
<dbReference type="AlphaFoldDB" id="A0A210R5P6"/>
<accession>A0A210R5P6</accession>
<evidence type="ECO:0000313" key="3">
    <source>
        <dbReference type="Proteomes" id="UP000242188"/>
    </source>
</evidence>
<keyword evidence="3" id="KW-1185">Reference proteome</keyword>
<dbReference type="EMBL" id="NEDP02000216">
    <property type="protein sequence ID" value="OWF56342.1"/>
    <property type="molecule type" value="Genomic_DNA"/>
</dbReference>
<gene>
    <name evidence="2" type="ORF">KP79_PYT08297</name>
</gene>
<dbReference type="InterPro" id="IPR011992">
    <property type="entry name" value="EF-hand-dom_pair"/>
</dbReference>
<name>A0A210R5P6_MIZYE</name>
<protein>
    <submittedName>
        <fullName evidence="2">Reticulocyte binding protein 2-like b</fullName>
    </submittedName>
</protein>
<comment type="caution">
    <text evidence="2">The sequence shown here is derived from an EMBL/GenBank/DDBJ whole genome shotgun (WGS) entry which is preliminary data.</text>
</comment>
<dbReference type="Proteomes" id="UP000242188">
    <property type="component" value="Unassembled WGS sequence"/>
</dbReference>
<sequence>MGELINVSPDQQVLQHVFKQYDSSCKGELNAILMQALHGDLRVGGISLPQVVASIKYACVGDHCQRSELLNLLQEMDRRYYLVQDLRWEFSLIDRHQKDTISEEEARWMVQTVHGKFFSRKKWETFLKSRAIPGSGVAFAEIEVLLCSIPSRGESRDEELELEREREDRLRRQKLLEEEKDRLRKQRDDERRRLEEERQRQQKEKRKNLKEDDDLRKREEEERRRREEEEEQRRLRELEEKQREEEERRKREEEELYKDVETLAKRAEEEEKRAEEELKRHKKEDEERERLKQKHRELRDKKLRYNLKVAIKSRDKYQLEYNITEFKKDKVEDVDMDLMKAEKLLKELTSRDGLKRAMTKREIEELERAIQTVKKHGFEVQLAKELAEANELLVRLRRLERIRHEILELKQSTVAEIRSYQTPPLLVHTIMTATFLILGHKEKETKDWKAVQALVGKTGKESLKRRCLECKPEGIALGAAKRAKTLLNKFELDEVRDVSAGAATFYVFSTTMIEEALDLQEQKNAAAEGAK</sequence>
<dbReference type="SUPFAM" id="SSF47473">
    <property type="entry name" value="EF-hand"/>
    <property type="match status" value="1"/>
</dbReference>
<feature type="region of interest" description="Disordered" evidence="1">
    <location>
        <begin position="267"/>
        <end position="293"/>
    </location>
</feature>
<evidence type="ECO:0000256" key="1">
    <source>
        <dbReference type="SAM" id="MobiDB-lite"/>
    </source>
</evidence>
<dbReference type="OrthoDB" id="6129702at2759"/>
<organism evidence="2 3">
    <name type="scientific">Mizuhopecten yessoensis</name>
    <name type="common">Japanese scallop</name>
    <name type="synonym">Patinopecten yessoensis</name>
    <dbReference type="NCBI Taxonomy" id="6573"/>
    <lineage>
        <taxon>Eukaryota</taxon>
        <taxon>Metazoa</taxon>
        <taxon>Spiralia</taxon>
        <taxon>Lophotrochozoa</taxon>
        <taxon>Mollusca</taxon>
        <taxon>Bivalvia</taxon>
        <taxon>Autobranchia</taxon>
        <taxon>Pteriomorphia</taxon>
        <taxon>Pectinida</taxon>
        <taxon>Pectinoidea</taxon>
        <taxon>Pectinidae</taxon>
        <taxon>Mizuhopecten</taxon>
    </lineage>
</organism>
<dbReference type="STRING" id="6573.A0A210R5P6"/>
<reference evidence="2 3" key="1">
    <citation type="journal article" date="2017" name="Nat. Ecol. Evol.">
        <title>Scallop genome provides insights into evolution of bilaterian karyotype and development.</title>
        <authorList>
            <person name="Wang S."/>
            <person name="Zhang J."/>
            <person name="Jiao W."/>
            <person name="Li J."/>
            <person name="Xun X."/>
            <person name="Sun Y."/>
            <person name="Guo X."/>
            <person name="Huan P."/>
            <person name="Dong B."/>
            <person name="Zhang L."/>
            <person name="Hu X."/>
            <person name="Sun X."/>
            <person name="Wang J."/>
            <person name="Zhao C."/>
            <person name="Wang Y."/>
            <person name="Wang D."/>
            <person name="Huang X."/>
            <person name="Wang R."/>
            <person name="Lv J."/>
            <person name="Li Y."/>
            <person name="Zhang Z."/>
            <person name="Liu B."/>
            <person name="Lu W."/>
            <person name="Hui Y."/>
            <person name="Liang J."/>
            <person name="Zhou Z."/>
            <person name="Hou R."/>
            <person name="Li X."/>
            <person name="Liu Y."/>
            <person name="Li H."/>
            <person name="Ning X."/>
            <person name="Lin Y."/>
            <person name="Zhao L."/>
            <person name="Xing Q."/>
            <person name="Dou J."/>
            <person name="Li Y."/>
            <person name="Mao J."/>
            <person name="Guo H."/>
            <person name="Dou H."/>
            <person name="Li T."/>
            <person name="Mu C."/>
            <person name="Jiang W."/>
            <person name="Fu Q."/>
            <person name="Fu X."/>
            <person name="Miao Y."/>
            <person name="Liu J."/>
            <person name="Yu Q."/>
            <person name="Li R."/>
            <person name="Liao H."/>
            <person name="Li X."/>
            <person name="Kong Y."/>
            <person name="Jiang Z."/>
            <person name="Chourrout D."/>
            <person name="Li R."/>
            <person name="Bao Z."/>
        </authorList>
    </citation>
    <scope>NUCLEOTIDE SEQUENCE [LARGE SCALE GENOMIC DNA]</scope>
    <source>
        <strain evidence="2 3">PY_sf001</strain>
    </source>
</reference>
<dbReference type="Gene3D" id="1.20.920.20">
    <property type="match status" value="1"/>
</dbReference>